<dbReference type="AlphaFoldDB" id="A0A7S3E6N8"/>
<evidence type="ECO:0000256" key="3">
    <source>
        <dbReference type="SAM" id="MobiDB-lite"/>
    </source>
</evidence>
<gene>
    <name evidence="5" type="ORF">RMAR00112_LOCUS2866</name>
    <name evidence="6" type="ORF">RMAR00112_LOCUS2868</name>
</gene>
<name>A0A7S3E6N8_9RHOD</name>
<dbReference type="GO" id="GO:0003712">
    <property type="term" value="F:transcription coregulator activity"/>
    <property type="evidence" value="ECO:0007669"/>
    <property type="project" value="InterPro"/>
</dbReference>
<evidence type="ECO:0000259" key="4">
    <source>
        <dbReference type="Pfam" id="PF16987"/>
    </source>
</evidence>
<protein>
    <recommendedName>
        <fullName evidence="4">Mediator complex subunit 15 KIX domain-containing protein</fullName>
    </recommendedName>
</protein>
<dbReference type="GO" id="GO:0006355">
    <property type="term" value="P:regulation of DNA-templated transcription"/>
    <property type="evidence" value="ECO:0007669"/>
    <property type="project" value="InterPro"/>
</dbReference>
<feature type="compositionally biased region" description="Polar residues" evidence="3">
    <location>
        <begin position="98"/>
        <end position="108"/>
    </location>
</feature>
<dbReference type="Pfam" id="PF16987">
    <property type="entry name" value="KIX_2"/>
    <property type="match status" value="1"/>
</dbReference>
<reference evidence="5" key="1">
    <citation type="submission" date="2021-01" db="EMBL/GenBank/DDBJ databases">
        <authorList>
            <person name="Corre E."/>
            <person name="Pelletier E."/>
            <person name="Niang G."/>
            <person name="Scheremetjew M."/>
            <person name="Finn R."/>
            <person name="Kale V."/>
            <person name="Holt S."/>
            <person name="Cochrane G."/>
            <person name="Meng A."/>
            <person name="Brown T."/>
            <person name="Cohen L."/>
        </authorList>
    </citation>
    <scope>NUCLEOTIDE SEQUENCE</scope>
    <source>
        <strain evidence="5">CCMP 769</strain>
    </source>
</reference>
<dbReference type="Gene3D" id="1.10.246.20">
    <property type="entry name" value="Coactivator CBP, KIX domain"/>
    <property type="match status" value="1"/>
</dbReference>
<sequence length="349" mass="39661">MSAPVVSDQANWRDELTPEARKEAKNFLVSKLQRNIPRDKLLPYSHKHEGLCYDKATSISNYILLVCEPVDTIEYQLQQKQAAKAAQAAKQRAAAGEQTASSTGQVRSTVKPGVQMSSRPKAQQAQAQARNDLNGLQNIDHEQRGSGKMEPSLAVQNSQYAPDSAGFYPDAQAPKMTSQMNPNVMRQSGVSPQQQTQQQSRMQPRQMVQQQQQPQQQQPRVSAQAQQPPQQQQQLAADGRSRNIADRYEEFRRVYQQDFHIYVRYWLGADAQNEVSSEDTQAAKQRKETRDKLRMFDMYLNTEYAKLPTGLQKPRNLENFMSFVQRKVIDLKKKKQASARNRAAAPANR</sequence>
<feature type="compositionally biased region" description="Low complexity" evidence="3">
    <location>
        <begin position="192"/>
        <end position="234"/>
    </location>
</feature>
<evidence type="ECO:0000313" key="6">
    <source>
        <dbReference type="EMBL" id="CAE0034922.1"/>
    </source>
</evidence>
<accession>A0A7S3E6N8</accession>
<evidence type="ECO:0000256" key="1">
    <source>
        <dbReference type="ARBA" id="ARBA00004123"/>
    </source>
</evidence>
<feature type="compositionally biased region" description="Polar residues" evidence="3">
    <location>
        <begin position="175"/>
        <end position="191"/>
    </location>
</feature>
<proteinExistence type="predicted"/>
<dbReference type="InterPro" id="IPR036529">
    <property type="entry name" value="KIX_dom_sf"/>
</dbReference>
<evidence type="ECO:0000313" key="5">
    <source>
        <dbReference type="EMBL" id="CAE0034920.1"/>
    </source>
</evidence>
<evidence type="ECO:0000256" key="2">
    <source>
        <dbReference type="ARBA" id="ARBA00023242"/>
    </source>
</evidence>
<feature type="region of interest" description="Disordered" evidence="3">
    <location>
        <begin position="95"/>
        <end position="129"/>
    </location>
</feature>
<dbReference type="EMBL" id="HBHW01003964">
    <property type="protein sequence ID" value="CAE0034920.1"/>
    <property type="molecule type" value="Transcribed_RNA"/>
</dbReference>
<comment type="subcellular location">
    <subcellularLocation>
        <location evidence="1">Nucleus</location>
    </subcellularLocation>
</comment>
<dbReference type="InterPro" id="IPR036546">
    <property type="entry name" value="MED15_KIX"/>
</dbReference>
<feature type="region of interest" description="Disordered" evidence="3">
    <location>
        <begin position="160"/>
        <end position="240"/>
    </location>
</feature>
<organism evidence="5">
    <name type="scientific">Rhodosorus marinus</name>
    <dbReference type="NCBI Taxonomy" id="101924"/>
    <lineage>
        <taxon>Eukaryota</taxon>
        <taxon>Rhodophyta</taxon>
        <taxon>Stylonematophyceae</taxon>
        <taxon>Stylonematales</taxon>
        <taxon>Stylonemataceae</taxon>
        <taxon>Rhodosorus</taxon>
    </lineage>
</organism>
<feature type="domain" description="Mediator complex subunit 15 KIX" evidence="4">
    <location>
        <begin position="10"/>
        <end position="83"/>
    </location>
</feature>
<keyword evidence="2" id="KW-0539">Nucleus</keyword>
<dbReference type="EMBL" id="HBHW01003966">
    <property type="protein sequence ID" value="CAE0034922.1"/>
    <property type="molecule type" value="Transcribed_RNA"/>
</dbReference>
<dbReference type="GO" id="GO:0005634">
    <property type="term" value="C:nucleus"/>
    <property type="evidence" value="ECO:0007669"/>
    <property type="project" value="UniProtKB-SubCell"/>
</dbReference>